<evidence type="ECO:0000256" key="5">
    <source>
        <dbReference type="ARBA" id="ARBA00022989"/>
    </source>
</evidence>
<evidence type="ECO:0000313" key="14">
    <source>
        <dbReference type="EMBL" id="KAG5275993.1"/>
    </source>
</evidence>
<evidence type="ECO:0000256" key="12">
    <source>
        <dbReference type="SAM" id="SignalP"/>
    </source>
</evidence>
<keyword evidence="4 12" id="KW-0732">Signal</keyword>
<evidence type="ECO:0000256" key="2">
    <source>
        <dbReference type="ARBA" id="ARBA00022475"/>
    </source>
</evidence>
<dbReference type="GO" id="GO:0007166">
    <property type="term" value="P:cell surface receptor signaling pathway"/>
    <property type="evidence" value="ECO:0007669"/>
    <property type="project" value="TreeGrafter"/>
</dbReference>
<dbReference type="InterPro" id="IPR053896">
    <property type="entry name" value="BTN3A2-like_Ig-C"/>
</dbReference>
<dbReference type="SUPFAM" id="SSF48726">
    <property type="entry name" value="Immunoglobulin"/>
    <property type="match status" value="2"/>
</dbReference>
<name>A0AAV6GLA5_9TELE</name>
<dbReference type="InterPro" id="IPR051713">
    <property type="entry name" value="T-cell_Activation_Regulation"/>
</dbReference>
<gene>
    <name evidence="14" type="ORF">AALO_G00126760</name>
</gene>
<evidence type="ECO:0000256" key="4">
    <source>
        <dbReference type="ARBA" id="ARBA00022729"/>
    </source>
</evidence>
<dbReference type="GO" id="GO:0031295">
    <property type="term" value="P:T cell costimulation"/>
    <property type="evidence" value="ECO:0007669"/>
    <property type="project" value="TreeGrafter"/>
</dbReference>
<evidence type="ECO:0000256" key="1">
    <source>
        <dbReference type="ARBA" id="ARBA00004251"/>
    </source>
</evidence>
<keyword evidence="15" id="KW-1185">Reference proteome</keyword>
<dbReference type="GO" id="GO:0006955">
    <property type="term" value="P:immune response"/>
    <property type="evidence" value="ECO:0007669"/>
    <property type="project" value="TreeGrafter"/>
</dbReference>
<feature type="chain" id="PRO_5043484655" description="Ig-like domain-containing protein" evidence="12">
    <location>
        <begin position="20"/>
        <end position="307"/>
    </location>
</feature>
<evidence type="ECO:0000256" key="9">
    <source>
        <dbReference type="ARBA" id="ARBA00023180"/>
    </source>
</evidence>
<dbReference type="InterPro" id="IPR007110">
    <property type="entry name" value="Ig-like_dom"/>
</dbReference>
<proteinExistence type="predicted"/>
<dbReference type="InterPro" id="IPR013783">
    <property type="entry name" value="Ig-like_fold"/>
</dbReference>
<keyword evidence="8" id="KW-0675">Receptor</keyword>
<evidence type="ECO:0000313" key="15">
    <source>
        <dbReference type="Proteomes" id="UP000823561"/>
    </source>
</evidence>
<dbReference type="AlphaFoldDB" id="A0AAV6GLA5"/>
<reference evidence="14" key="1">
    <citation type="submission" date="2020-10" db="EMBL/GenBank/DDBJ databases">
        <title>Chromosome-scale genome assembly of the Allis shad, Alosa alosa.</title>
        <authorList>
            <person name="Margot Z."/>
            <person name="Christophe K."/>
            <person name="Cabau C."/>
            <person name="Louis A."/>
            <person name="Berthelot C."/>
            <person name="Parey E."/>
            <person name="Roest Crollius H."/>
            <person name="Montfort J."/>
            <person name="Robinson-Rechavi M."/>
            <person name="Bucao C."/>
            <person name="Bouchez O."/>
            <person name="Gislard M."/>
            <person name="Lluch J."/>
            <person name="Milhes M."/>
            <person name="Lampietro C."/>
            <person name="Lopez Roques C."/>
            <person name="Donnadieu C."/>
            <person name="Braasch I."/>
            <person name="Desvignes T."/>
            <person name="Postlethwait J."/>
            <person name="Bobe J."/>
            <person name="Guiguen Y."/>
        </authorList>
    </citation>
    <scope>NUCLEOTIDE SEQUENCE</scope>
    <source>
        <strain evidence="14">M-15738</strain>
        <tissue evidence="14">Blood</tissue>
    </source>
</reference>
<keyword evidence="6 11" id="KW-0472">Membrane</keyword>
<dbReference type="PANTHER" id="PTHR25466:SF2">
    <property type="entry name" value="T-LYMPHOCYTE ACTIVATION ANTIGEN CD86"/>
    <property type="match status" value="1"/>
</dbReference>
<keyword evidence="5 11" id="KW-1133">Transmembrane helix</keyword>
<evidence type="ECO:0000256" key="7">
    <source>
        <dbReference type="ARBA" id="ARBA00023157"/>
    </source>
</evidence>
<protein>
    <recommendedName>
        <fullName evidence="13">Ig-like domain-containing protein</fullName>
    </recommendedName>
</protein>
<dbReference type="GO" id="GO:0042130">
    <property type="term" value="P:negative regulation of T cell proliferation"/>
    <property type="evidence" value="ECO:0007669"/>
    <property type="project" value="TreeGrafter"/>
</dbReference>
<accession>A0AAV6GLA5</accession>
<keyword evidence="9" id="KW-0325">Glycoprotein</keyword>
<evidence type="ECO:0000256" key="3">
    <source>
        <dbReference type="ARBA" id="ARBA00022692"/>
    </source>
</evidence>
<dbReference type="PROSITE" id="PS50835">
    <property type="entry name" value="IG_LIKE"/>
    <property type="match status" value="1"/>
</dbReference>
<feature type="domain" description="Ig-like" evidence="13">
    <location>
        <begin position="144"/>
        <end position="225"/>
    </location>
</feature>
<dbReference type="EMBL" id="JADWDJ010000009">
    <property type="protein sequence ID" value="KAG5275993.1"/>
    <property type="molecule type" value="Genomic_DNA"/>
</dbReference>
<keyword evidence="7" id="KW-1015">Disulfide bond</keyword>
<dbReference type="Pfam" id="PF22705">
    <property type="entry name" value="C2-set_3"/>
    <property type="match status" value="1"/>
</dbReference>
<comment type="subcellular location">
    <subcellularLocation>
        <location evidence="1">Cell membrane</location>
        <topology evidence="1">Single-pass type I membrane protein</topology>
    </subcellularLocation>
</comment>
<evidence type="ECO:0000256" key="8">
    <source>
        <dbReference type="ARBA" id="ARBA00023170"/>
    </source>
</evidence>
<keyword evidence="10" id="KW-0393">Immunoglobulin domain</keyword>
<dbReference type="Proteomes" id="UP000823561">
    <property type="component" value="Chromosome 9"/>
</dbReference>
<comment type="caution">
    <text evidence="14">The sequence shown here is derived from an EMBL/GenBank/DDBJ whole genome shotgun (WGS) entry which is preliminary data.</text>
</comment>
<dbReference type="Gene3D" id="2.60.40.10">
    <property type="entry name" value="Immunoglobulins"/>
    <property type="match status" value="2"/>
</dbReference>
<dbReference type="GO" id="GO:0071222">
    <property type="term" value="P:cellular response to lipopolysaccharide"/>
    <property type="evidence" value="ECO:0007669"/>
    <property type="project" value="TreeGrafter"/>
</dbReference>
<sequence>MTPRWFAVLLLGLVKQSSSEEDECSVGVIGESAILPCIYNGTQSLLSANISAWWRSETEEMLRAMWRQGEEILNVSLLESSRVLMPSLCPQTGDFSMTLTGIVPMDAKTYSLHISFDDEETSSVLCTVCLKVGAHFSFPVIQRGETNVEHQTQFVCHSRGGYPQAALHWLINSTDQPPSGSVKAYAQPLQDSELYNITSVMTVSNAKHIPVTCTVENRILNETFSTIYWPEEKQFSPVVARASEAMLVFSTVVIIIVSLLVAMGIVFQVKWDRERRRPRLHEDDSDTEDTDITMDMEHLDSLTDTVV</sequence>
<evidence type="ECO:0000256" key="10">
    <source>
        <dbReference type="ARBA" id="ARBA00023319"/>
    </source>
</evidence>
<organism evidence="14 15">
    <name type="scientific">Alosa alosa</name>
    <name type="common">allis shad</name>
    <dbReference type="NCBI Taxonomy" id="278164"/>
    <lineage>
        <taxon>Eukaryota</taxon>
        <taxon>Metazoa</taxon>
        <taxon>Chordata</taxon>
        <taxon>Craniata</taxon>
        <taxon>Vertebrata</taxon>
        <taxon>Euteleostomi</taxon>
        <taxon>Actinopterygii</taxon>
        <taxon>Neopterygii</taxon>
        <taxon>Teleostei</taxon>
        <taxon>Clupei</taxon>
        <taxon>Clupeiformes</taxon>
        <taxon>Clupeoidei</taxon>
        <taxon>Clupeidae</taxon>
        <taxon>Alosa</taxon>
    </lineage>
</organism>
<keyword evidence="2" id="KW-1003">Cell membrane</keyword>
<dbReference type="PANTHER" id="PTHR25466">
    <property type="entry name" value="T-LYMPHOCYTE ACTIVATION ANTIGEN"/>
    <property type="match status" value="1"/>
</dbReference>
<feature type="transmembrane region" description="Helical" evidence="11">
    <location>
        <begin position="245"/>
        <end position="269"/>
    </location>
</feature>
<evidence type="ECO:0000256" key="11">
    <source>
        <dbReference type="SAM" id="Phobius"/>
    </source>
</evidence>
<dbReference type="GO" id="GO:0009897">
    <property type="term" value="C:external side of plasma membrane"/>
    <property type="evidence" value="ECO:0007669"/>
    <property type="project" value="TreeGrafter"/>
</dbReference>
<feature type="signal peptide" evidence="12">
    <location>
        <begin position="1"/>
        <end position="19"/>
    </location>
</feature>
<evidence type="ECO:0000256" key="6">
    <source>
        <dbReference type="ARBA" id="ARBA00023136"/>
    </source>
</evidence>
<dbReference type="InterPro" id="IPR036179">
    <property type="entry name" value="Ig-like_dom_sf"/>
</dbReference>
<evidence type="ECO:0000259" key="13">
    <source>
        <dbReference type="PROSITE" id="PS50835"/>
    </source>
</evidence>
<keyword evidence="3 11" id="KW-0812">Transmembrane</keyword>
<dbReference type="GO" id="GO:0042102">
    <property type="term" value="P:positive regulation of T cell proliferation"/>
    <property type="evidence" value="ECO:0007669"/>
    <property type="project" value="TreeGrafter"/>
</dbReference>